<dbReference type="STRING" id="1142394.PSMK_10870"/>
<gene>
    <name evidence="2" type="ordered locus">PSMK_10870</name>
</gene>
<dbReference type="OrthoDB" id="200319at2"/>
<evidence type="ECO:0008006" key="4">
    <source>
        <dbReference type="Google" id="ProtNLM"/>
    </source>
</evidence>
<accession>I0IDA8</accession>
<protein>
    <recommendedName>
        <fullName evidence="4">Alkyl hydroperoxide reductase</fullName>
    </recommendedName>
</protein>
<feature type="transmembrane region" description="Helical" evidence="1">
    <location>
        <begin position="68"/>
        <end position="86"/>
    </location>
</feature>
<proteinExistence type="predicted"/>
<evidence type="ECO:0000256" key="1">
    <source>
        <dbReference type="SAM" id="Phobius"/>
    </source>
</evidence>
<keyword evidence="3" id="KW-1185">Reference proteome</keyword>
<keyword evidence="1" id="KW-1133">Transmembrane helix</keyword>
<sequence>MSIVLLLAAAYNLAWGAWVVLFPNHFFDLVGMDRPTQPAIWQCVGMIVGVYGIGYACAATAPLKHWPITLVGLLGKIAGPIGYADGAFVRGTLDPAFGWTIPTNDLIWWVPFGLILWASWNAHRERGRSGGWGGGPVRTSVPT</sequence>
<evidence type="ECO:0000313" key="3">
    <source>
        <dbReference type="Proteomes" id="UP000007881"/>
    </source>
</evidence>
<reference evidence="2 3" key="1">
    <citation type="submission" date="2012-02" db="EMBL/GenBank/DDBJ databases">
        <title>Complete genome sequence of Phycisphaera mikurensis NBRC 102666.</title>
        <authorList>
            <person name="Ankai A."/>
            <person name="Hosoyama A."/>
            <person name="Terui Y."/>
            <person name="Sekine M."/>
            <person name="Fukai R."/>
            <person name="Kato Y."/>
            <person name="Nakamura S."/>
            <person name="Yamada-Narita S."/>
            <person name="Kawakoshi A."/>
            <person name="Fukunaga Y."/>
            <person name="Yamazaki S."/>
            <person name="Fujita N."/>
        </authorList>
    </citation>
    <scope>NUCLEOTIDE SEQUENCE [LARGE SCALE GENOMIC DNA]</scope>
    <source>
        <strain evidence="3">NBRC 102666 / KCTC 22515 / FYK2301M01</strain>
    </source>
</reference>
<feature type="transmembrane region" description="Helical" evidence="1">
    <location>
        <begin position="40"/>
        <end position="61"/>
    </location>
</feature>
<dbReference type="RefSeq" id="WP_014436465.1">
    <property type="nucleotide sequence ID" value="NC_017080.1"/>
</dbReference>
<feature type="transmembrane region" description="Helical" evidence="1">
    <location>
        <begin position="106"/>
        <end position="122"/>
    </location>
</feature>
<organism evidence="2 3">
    <name type="scientific">Phycisphaera mikurensis (strain NBRC 102666 / KCTC 22515 / FYK2301M01)</name>
    <dbReference type="NCBI Taxonomy" id="1142394"/>
    <lineage>
        <taxon>Bacteria</taxon>
        <taxon>Pseudomonadati</taxon>
        <taxon>Planctomycetota</taxon>
        <taxon>Phycisphaerae</taxon>
        <taxon>Phycisphaerales</taxon>
        <taxon>Phycisphaeraceae</taxon>
        <taxon>Phycisphaera</taxon>
    </lineage>
</organism>
<dbReference type="EMBL" id="AP012338">
    <property type="protein sequence ID" value="BAM03246.1"/>
    <property type="molecule type" value="Genomic_DNA"/>
</dbReference>
<keyword evidence="1" id="KW-0812">Transmembrane</keyword>
<dbReference type="Proteomes" id="UP000007881">
    <property type="component" value="Chromosome"/>
</dbReference>
<dbReference type="AlphaFoldDB" id="I0IDA8"/>
<dbReference type="eggNOG" id="ENOG502ZWDA">
    <property type="taxonomic scope" value="Bacteria"/>
</dbReference>
<dbReference type="HOGENOM" id="CLU_1804401_0_0_0"/>
<dbReference type="PATRIC" id="fig|1142394.8.peg.1121"/>
<evidence type="ECO:0000313" key="2">
    <source>
        <dbReference type="EMBL" id="BAM03246.1"/>
    </source>
</evidence>
<name>I0IDA8_PHYMF</name>
<keyword evidence="1" id="KW-0472">Membrane</keyword>
<dbReference type="KEGG" id="phm:PSMK_10870"/>